<keyword evidence="1" id="KW-0812">Transmembrane</keyword>
<reference evidence="2" key="1">
    <citation type="submission" date="2023-07" db="EMBL/GenBank/DDBJ databases">
        <title>draft genome sequence of fig (Ficus carica).</title>
        <authorList>
            <person name="Takahashi T."/>
            <person name="Nishimura K."/>
        </authorList>
    </citation>
    <scope>NUCLEOTIDE SEQUENCE</scope>
</reference>
<keyword evidence="1" id="KW-0472">Membrane</keyword>
<keyword evidence="3" id="KW-1185">Reference proteome</keyword>
<evidence type="ECO:0000313" key="3">
    <source>
        <dbReference type="Proteomes" id="UP001187192"/>
    </source>
</evidence>
<protein>
    <submittedName>
        <fullName evidence="2">Uncharacterized protein</fullName>
    </submittedName>
</protein>
<dbReference type="Proteomes" id="UP001187192">
    <property type="component" value="Unassembled WGS sequence"/>
</dbReference>
<gene>
    <name evidence="2" type="ORF">TIFTF001_051478</name>
</gene>
<organism evidence="2 3">
    <name type="scientific">Ficus carica</name>
    <name type="common">Common fig</name>
    <dbReference type="NCBI Taxonomy" id="3494"/>
    <lineage>
        <taxon>Eukaryota</taxon>
        <taxon>Viridiplantae</taxon>
        <taxon>Streptophyta</taxon>
        <taxon>Embryophyta</taxon>
        <taxon>Tracheophyta</taxon>
        <taxon>Spermatophyta</taxon>
        <taxon>Magnoliopsida</taxon>
        <taxon>eudicotyledons</taxon>
        <taxon>Gunneridae</taxon>
        <taxon>Pentapetalae</taxon>
        <taxon>rosids</taxon>
        <taxon>fabids</taxon>
        <taxon>Rosales</taxon>
        <taxon>Moraceae</taxon>
        <taxon>Ficeae</taxon>
        <taxon>Ficus</taxon>
    </lineage>
</organism>
<comment type="caution">
    <text evidence="2">The sequence shown here is derived from an EMBL/GenBank/DDBJ whole genome shotgun (WGS) entry which is preliminary data.</text>
</comment>
<keyword evidence="1" id="KW-1133">Transmembrane helix</keyword>
<evidence type="ECO:0000256" key="1">
    <source>
        <dbReference type="SAM" id="Phobius"/>
    </source>
</evidence>
<dbReference type="AlphaFoldDB" id="A0AA87YXN7"/>
<accession>A0AA87YXN7</accession>
<dbReference type="EMBL" id="BTGU01009583">
    <property type="protein sequence ID" value="GMN25979.1"/>
    <property type="molecule type" value="Genomic_DNA"/>
</dbReference>
<proteinExistence type="predicted"/>
<sequence>MVVRSVEGMWDLMMWSGMVGEFSLEGDLLEILVGGFSGHSFLLFAGMAVSGGRRTLPLTV</sequence>
<name>A0AA87YXN7_FICCA</name>
<evidence type="ECO:0000313" key="2">
    <source>
        <dbReference type="EMBL" id="GMN25979.1"/>
    </source>
</evidence>
<feature type="transmembrane region" description="Helical" evidence="1">
    <location>
        <begin position="28"/>
        <end position="49"/>
    </location>
</feature>